<protein>
    <submittedName>
        <fullName evidence="5">Glycosyl transferase family 1</fullName>
    </submittedName>
</protein>
<gene>
    <name evidence="5" type="ORF">SBU_000366</name>
</gene>
<keyword evidence="2 5" id="KW-0808">Transferase</keyword>
<organism evidence="5 6">
    <name type="scientific">Candidatus Syntropharchaeum butanivorans</name>
    <dbReference type="NCBI Taxonomy" id="1839936"/>
    <lineage>
        <taxon>Archaea</taxon>
        <taxon>Methanobacteriati</taxon>
        <taxon>Methanobacteriota</taxon>
        <taxon>Stenosarchaea group</taxon>
        <taxon>Methanomicrobia</taxon>
        <taxon>Methanosarcinales</taxon>
        <taxon>ANME-2 cluster</taxon>
        <taxon>Candidatus Syntropharchaeum</taxon>
    </lineage>
</organism>
<evidence type="ECO:0000313" key="6">
    <source>
        <dbReference type="Proteomes" id="UP000185779"/>
    </source>
</evidence>
<dbReference type="Pfam" id="PF13439">
    <property type="entry name" value="Glyco_transf_4"/>
    <property type="match status" value="1"/>
</dbReference>
<keyword evidence="1" id="KW-0328">Glycosyltransferase</keyword>
<sequence>MHVLIVHPAMYVYGGAEIVIVKLANYLSEKGIKNTLLTTSIIPEIQKDLQGTETIIPKKQPKRGFMTLLSHIHEALTLRKYILENINDFDLINVHNFPSELSILSCPKPVVWMCNEPPEMYLGSESRYQSVSFLLKIANRFFLMLERFVVRRYIERVVVADEFNARRFERIYGIKPDIINYGVDYEFFSRGDGKSARDRFNLHNDFVLIQVGMLTPLKNQMESIKTVEALKEKIPNLKLVLAGLADGEYAELLRSYVCRKGLDSCVVFTGQLSQDEIRDLYHASDVALFPIKSQGGWLSPFEALSAGLPIVVSTSMTASSIIEREALGIVTDDFTQAVLEIYTEQERYQEMAKAGGEWVYENLSWNRFCEKMVKIFEEVM</sequence>
<dbReference type="InterPro" id="IPR001296">
    <property type="entry name" value="Glyco_trans_1"/>
</dbReference>
<name>A0A1F2P7B0_9EURY</name>
<evidence type="ECO:0000256" key="1">
    <source>
        <dbReference type="ARBA" id="ARBA00022676"/>
    </source>
</evidence>
<dbReference type="Pfam" id="PF00534">
    <property type="entry name" value="Glycos_transf_1"/>
    <property type="match status" value="1"/>
</dbReference>
<dbReference type="GO" id="GO:0016757">
    <property type="term" value="F:glycosyltransferase activity"/>
    <property type="evidence" value="ECO:0007669"/>
    <property type="project" value="UniProtKB-KW"/>
</dbReference>
<dbReference type="EMBL" id="LYOR01000001">
    <property type="protein sequence ID" value="OFV67073.1"/>
    <property type="molecule type" value="Genomic_DNA"/>
</dbReference>
<evidence type="ECO:0000256" key="2">
    <source>
        <dbReference type="ARBA" id="ARBA00022679"/>
    </source>
</evidence>
<evidence type="ECO:0000259" key="4">
    <source>
        <dbReference type="Pfam" id="PF13439"/>
    </source>
</evidence>
<dbReference type="Gene3D" id="3.40.50.2000">
    <property type="entry name" value="Glycogen Phosphorylase B"/>
    <property type="match status" value="2"/>
</dbReference>
<comment type="caution">
    <text evidence="5">The sequence shown here is derived from an EMBL/GenBank/DDBJ whole genome shotgun (WGS) entry which is preliminary data.</text>
</comment>
<feature type="domain" description="Glycosyl transferase family 1" evidence="3">
    <location>
        <begin position="203"/>
        <end position="355"/>
    </location>
</feature>
<dbReference type="PANTHER" id="PTHR12526">
    <property type="entry name" value="GLYCOSYLTRANSFERASE"/>
    <property type="match status" value="1"/>
</dbReference>
<evidence type="ECO:0000259" key="3">
    <source>
        <dbReference type="Pfam" id="PF00534"/>
    </source>
</evidence>
<evidence type="ECO:0000313" key="5">
    <source>
        <dbReference type="EMBL" id="OFV67073.1"/>
    </source>
</evidence>
<keyword evidence="6" id="KW-1185">Reference proteome</keyword>
<accession>A0A1F2P7B0</accession>
<proteinExistence type="predicted"/>
<dbReference type="InterPro" id="IPR028098">
    <property type="entry name" value="Glyco_trans_4-like_N"/>
</dbReference>
<feature type="domain" description="Glycosyltransferase subfamily 4-like N-terminal" evidence="4">
    <location>
        <begin position="13"/>
        <end position="186"/>
    </location>
</feature>
<dbReference type="AlphaFoldDB" id="A0A1F2P7B0"/>
<dbReference type="STRING" id="1839936.SBU_000366"/>
<reference evidence="5" key="1">
    <citation type="submission" date="2016-05" db="EMBL/GenBank/DDBJ databases">
        <title>Microbial consortia oxidize butane by reversing methanogenesis.</title>
        <authorList>
            <person name="Laso-Perez R."/>
            <person name="Richter M."/>
            <person name="Wegener G."/>
            <person name="Musat F."/>
        </authorList>
    </citation>
    <scope>NUCLEOTIDE SEQUENCE [LARGE SCALE GENOMIC DNA]</scope>
    <source>
        <strain evidence="5">BOX1</strain>
    </source>
</reference>
<dbReference type="PANTHER" id="PTHR12526:SF629">
    <property type="entry name" value="TEICHURONIC ACID BIOSYNTHESIS GLYCOSYLTRANSFERASE TUAH-RELATED"/>
    <property type="match status" value="1"/>
</dbReference>
<dbReference type="Proteomes" id="UP000185779">
    <property type="component" value="Unassembled WGS sequence"/>
</dbReference>
<dbReference type="SUPFAM" id="SSF53756">
    <property type="entry name" value="UDP-Glycosyltransferase/glycogen phosphorylase"/>
    <property type="match status" value="1"/>
</dbReference>
<dbReference type="CDD" id="cd03801">
    <property type="entry name" value="GT4_PimA-like"/>
    <property type="match status" value="1"/>
</dbReference>